<dbReference type="GO" id="GO:0005762">
    <property type="term" value="C:mitochondrial large ribosomal subunit"/>
    <property type="evidence" value="ECO:0007669"/>
    <property type="project" value="TreeGrafter"/>
</dbReference>
<evidence type="ECO:0000313" key="11">
    <source>
        <dbReference type="Proteomes" id="UP001055439"/>
    </source>
</evidence>
<evidence type="ECO:0000256" key="1">
    <source>
        <dbReference type="ARBA" id="ARBA00004173"/>
    </source>
</evidence>
<dbReference type="AlphaFoldDB" id="A0A9E7F6J3"/>
<feature type="region of interest" description="Disordered" evidence="9">
    <location>
        <begin position="1"/>
        <end position="23"/>
    </location>
</feature>
<feature type="compositionally biased region" description="Basic residues" evidence="9">
    <location>
        <begin position="1"/>
        <end position="10"/>
    </location>
</feature>
<reference evidence="10" key="1">
    <citation type="submission" date="2022-05" db="EMBL/GenBank/DDBJ databases">
        <title>The Musa troglodytarum L. genome provides insights into the mechanism of non-climacteric behaviour and enrichment of carotenoids.</title>
        <authorList>
            <person name="Wang J."/>
        </authorList>
    </citation>
    <scope>NUCLEOTIDE SEQUENCE</scope>
    <source>
        <tissue evidence="10">Leaf</tissue>
    </source>
</reference>
<evidence type="ECO:0000256" key="4">
    <source>
        <dbReference type="ARBA" id="ARBA00022980"/>
    </source>
</evidence>
<dbReference type="Proteomes" id="UP001055439">
    <property type="component" value="Chromosome 2"/>
</dbReference>
<name>A0A9E7F6J3_9LILI</name>
<dbReference type="OrthoDB" id="2012048at2759"/>
<dbReference type="Gene3D" id="3.40.30.10">
    <property type="entry name" value="Glutaredoxin"/>
    <property type="match status" value="1"/>
</dbReference>
<evidence type="ECO:0000256" key="6">
    <source>
        <dbReference type="ARBA" id="ARBA00023274"/>
    </source>
</evidence>
<dbReference type="PANTHER" id="PTHR33618:SF1">
    <property type="entry name" value="LARGE RIBOSOMAL SUBUNIT PROTEIN ML53"/>
    <property type="match status" value="1"/>
</dbReference>
<keyword evidence="4" id="KW-0689">Ribosomal protein</keyword>
<sequence length="179" mass="20145">MHQTRTRRGWHPSPGPHVTASNSSSSARENLLIFAAAAASPDDLPLYCRNRMLKFLSKVRVEYNALDPRKAACVEILAQCNARKAKESNPSCQVELQRRTDDSPPRIAVTYVNGVEEIIDATGIPAQAIRQRIFDRGQLLETEQMFREAGEPWPVLIPEEEIHQSFPGTKPKKAEEQKQ</sequence>
<keyword evidence="11" id="KW-1185">Reference proteome</keyword>
<evidence type="ECO:0000256" key="5">
    <source>
        <dbReference type="ARBA" id="ARBA00023128"/>
    </source>
</evidence>
<evidence type="ECO:0000256" key="9">
    <source>
        <dbReference type="SAM" id="MobiDB-lite"/>
    </source>
</evidence>
<evidence type="ECO:0000256" key="8">
    <source>
        <dbReference type="ARBA" id="ARBA00042721"/>
    </source>
</evidence>
<evidence type="ECO:0000256" key="7">
    <source>
        <dbReference type="ARBA" id="ARBA00035180"/>
    </source>
</evidence>
<feature type="region of interest" description="Disordered" evidence="9">
    <location>
        <begin position="158"/>
        <end position="179"/>
    </location>
</feature>
<gene>
    <name evidence="10" type="ORF">MUK42_26900</name>
</gene>
<accession>A0A9E7F6J3</accession>
<keyword evidence="6" id="KW-0687">Ribonucleoprotein</keyword>
<dbReference type="PANTHER" id="PTHR33618">
    <property type="entry name" value="39S RIBOSOMAL PROTEIN L53, MITOCHONDRIAL"/>
    <property type="match status" value="1"/>
</dbReference>
<dbReference type="EMBL" id="CP097504">
    <property type="protein sequence ID" value="URD89858.1"/>
    <property type="molecule type" value="Genomic_DNA"/>
</dbReference>
<evidence type="ECO:0000256" key="3">
    <source>
        <dbReference type="ARBA" id="ARBA00022946"/>
    </source>
</evidence>
<evidence type="ECO:0000256" key="2">
    <source>
        <dbReference type="ARBA" id="ARBA00005557"/>
    </source>
</evidence>
<organism evidence="10 11">
    <name type="scientific">Musa troglodytarum</name>
    <name type="common">fe'i banana</name>
    <dbReference type="NCBI Taxonomy" id="320322"/>
    <lineage>
        <taxon>Eukaryota</taxon>
        <taxon>Viridiplantae</taxon>
        <taxon>Streptophyta</taxon>
        <taxon>Embryophyta</taxon>
        <taxon>Tracheophyta</taxon>
        <taxon>Spermatophyta</taxon>
        <taxon>Magnoliopsida</taxon>
        <taxon>Liliopsida</taxon>
        <taxon>Zingiberales</taxon>
        <taxon>Musaceae</taxon>
        <taxon>Musa</taxon>
    </lineage>
</organism>
<comment type="subcellular location">
    <subcellularLocation>
        <location evidence="1">Mitochondrion</location>
    </subcellularLocation>
</comment>
<proteinExistence type="inferred from homology"/>
<comment type="similarity">
    <text evidence="2">Belongs to the mitochondrion-specific ribosomal protein mL53 family.</text>
</comment>
<evidence type="ECO:0000313" key="10">
    <source>
        <dbReference type="EMBL" id="URD89858.1"/>
    </source>
</evidence>
<dbReference type="InterPro" id="IPR019716">
    <property type="entry name" value="Ribosomal_mL53"/>
</dbReference>
<dbReference type="InterPro" id="IPR052473">
    <property type="entry name" value="mtLSU_mL53"/>
</dbReference>
<protein>
    <recommendedName>
        <fullName evidence="7">Large ribosomal subunit protein mL53</fullName>
    </recommendedName>
    <alternativeName>
        <fullName evidence="8">39S ribosomal protein L53, mitochondrial</fullName>
    </alternativeName>
</protein>
<keyword evidence="3" id="KW-0809">Transit peptide</keyword>
<keyword evidence="5" id="KW-0496">Mitochondrion</keyword>
<dbReference type="Pfam" id="PF10780">
    <property type="entry name" value="MRP_L53"/>
    <property type="match status" value="1"/>
</dbReference>